<protein>
    <submittedName>
        <fullName evidence="2">Transcriptional regulator with XRE-family HTH domain</fullName>
    </submittedName>
</protein>
<gene>
    <name evidence="2" type="ORF">GGP99_003478</name>
</gene>
<feature type="domain" description="HTH cro/C1-type" evidence="1">
    <location>
        <begin position="1"/>
        <end position="31"/>
    </location>
</feature>
<dbReference type="EMBL" id="JANTZM010000032">
    <property type="protein sequence ID" value="MCS4159486.1"/>
    <property type="molecule type" value="Genomic_DNA"/>
</dbReference>
<proteinExistence type="predicted"/>
<dbReference type="PROSITE" id="PS50943">
    <property type="entry name" value="HTH_CROC1"/>
    <property type="match status" value="1"/>
</dbReference>
<evidence type="ECO:0000313" key="3">
    <source>
        <dbReference type="Proteomes" id="UP001155110"/>
    </source>
</evidence>
<dbReference type="Gene3D" id="1.10.260.40">
    <property type="entry name" value="lambda repressor-like DNA-binding domains"/>
    <property type="match status" value="1"/>
</dbReference>
<dbReference type="SUPFAM" id="SSF47413">
    <property type="entry name" value="lambda repressor-like DNA-binding domains"/>
    <property type="match status" value="1"/>
</dbReference>
<dbReference type="InterPro" id="IPR010982">
    <property type="entry name" value="Lambda_DNA-bd_dom_sf"/>
</dbReference>
<dbReference type="RefSeq" id="WP_341481419.1">
    <property type="nucleotide sequence ID" value="NZ_JANTZM010000032.1"/>
</dbReference>
<dbReference type="Pfam" id="PF01381">
    <property type="entry name" value="HTH_3"/>
    <property type="match status" value="1"/>
</dbReference>
<name>A0AAW5PCG4_9BACT</name>
<dbReference type="InterPro" id="IPR001387">
    <property type="entry name" value="Cro/C1-type_HTH"/>
</dbReference>
<dbReference type="CDD" id="cd00093">
    <property type="entry name" value="HTH_XRE"/>
    <property type="match status" value="1"/>
</dbReference>
<accession>A0AAW5PCG4</accession>
<dbReference type="AlphaFoldDB" id="A0AAW5PCG4"/>
<comment type="caution">
    <text evidence="2">The sequence shown here is derived from an EMBL/GenBank/DDBJ whole genome shotgun (WGS) entry which is preliminary data.</text>
</comment>
<dbReference type="Proteomes" id="UP001155110">
    <property type="component" value="Unassembled WGS sequence"/>
</dbReference>
<evidence type="ECO:0000259" key="1">
    <source>
        <dbReference type="PROSITE" id="PS50943"/>
    </source>
</evidence>
<sequence length="65" mass="7406">MLELRKARGWTQAELGEEVEYSTSAISKAERYREGDGMTSVRRKIVEALTGKEVRGPFYLEVTPE</sequence>
<dbReference type="GO" id="GO:0003677">
    <property type="term" value="F:DNA binding"/>
    <property type="evidence" value="ECO:0007669"/>
    <property type="project" value="InterPro"/>
</dbReference>
<evidence type="ECO:0000313" key="2">
    <source>
        <dbReference type="EMBL" id="MCS4159486.1"/>
    </source>
</evidence>
<organism evidence="2 3">
    <name type="scientific">Salinibacter ruber</name>
    <dbReference type="NCBI Taxonomy" id="146919"/>
    <lineage>
        <taxon>Bacteria</taxon>
        <taxon>Pseudomonadati</taxon>
        <taxon>Rhodothermota</taxon>
        <taxon>Rhodothermia</taxon>
        <taxon>Rhodothermales</taxon>
        <taxon>Salinibacteraceae</taxon>
        <taxon>Salinibacter</taxon>
    </lineage>
</organism>
<reference evidence="2" key="1">
    <citation type="submission" date="2022-08" db="EMBL/GenBank/DDBJ databases">
        <title>Genomic Encyclopedia of Type Strains, Phase V (KMG-V): Genome sequencing to study the core and pangenomes of soil and plant-associated prokaryotes.</title>
        <authorList>
            <person name="Whitman W."/>
        </authorList>
    </citation>
    <scope>NUCLEOTIDE SEQUENCE</scope>
    <source>
        <strain evidence="2">SP3002</strain>
    </source>
</reference>